<comment type="subcellular location">
    <subcellularLocation>
        <location evidence="1">Mitochondrion</location>
    </subcellularLocation>
</comment>
<name>A0A250WZJ1_9CHLO</name>
<keyword evidence="4" id="KW-0496">Mitochondrion</keyword>
<dbReference type="PANTHER" id="PTHR13126:SF0">
    <property type="entry name" value="ATP SYNTHASE MITOCHONDRIAL F1 COMPLEX ASSEMBLY FACTOR 1"/>
    <property type="match status" value="1"/>
</dbReference>
<protein>
    <recommendedName>
        <fullName evidence="7">ATP synthase mitochondrial F1 complex assembly factor 1</fullName>
    </recommendedName>
</protein>
<evidence type="ECO:0000313" key="6">
    <source>
        <dbReference type="Proteomes" id="UP000232323"/>
    </source>
</evidence>
<dbReference type="STRING" id="1157962.A0A250WZJ1"/>
<comment type="caution">
    <text evidence="5">The sequence shown here is derived from an EMBL/GenBank/DDBJ whole genome shotgun (WGS) entry which is preliminary data.</text>
</comment>
<dbReference type="InterPro" id="IPR010591">
    <property type="entry name" value="ATP11"/>
</dbReference>
<keyword evidence="3" id="KW-0809">Transit peptide</keyword>
<organism evidence="5 6">
    <name type="scientific">Chlamydomonas eustigma</name>
    <dbReference type="NCBI Taxonomy" id="1157962"/>
    <lineage>
        <taxon>Eukaryota</taxon>
        <taxon>Viridiplantae</taxon>
        <taxon>Chlorophyta</taxon>
        <taxon>core chlorophytes</taxon>
        <taxon>Chlorophyceae</taxon>
        <taxon>CS clade</taxon>
        <taxon>Chlamydomonadales</taxon>
        <taxon>Chlamydomonadaceae</taxon>
        <taxon>Chlamydomonas</taxon>
    </lineage>
</organism>
<dbReference type="AlphaFoldDB" id="A0A250WZJ1"/>
<dbReference type="GO" id="GO:0033615">
    <property type="term" value="P:mitochondrial proton-transporting ATP synthase complex assembly"/>
    <property type="evidence" value="ECO:0007669"/>
    <property type="project" value="TreeGrafter"/>
</dbReference>
<dbReference type="EMBL" id="BEGY01000016">
    <property type="protein sequence ID" value="GAX76257.1"/>
    <property type="molecule type" value="Genomic_DNA"/>
</dbReference>
<evidence type="ECO:0000256" key="3">
    <source>
        <dbReference type="ARBA" id="ARBA00022946"/>
    </source>
</evidence>
<dbReference type="OrthoDB" id="16535at2759"/>
<evidence type="ECO:0000313" key="5">
    <source>
        <dbReference type="EMBL" id="GAX76257.1"/>
    </source>
</evidence>
<evidence type="ECO:0000256" key="4">
    <source>
        <dbReference type="ARBA" id="ARBA00023128"/>
    </source>
</evidence>
<keyword evidence="6" id="KW-1185">Reference proteome</keyword>
<dbReference type="PANTHER" id="PTHR13126">
    <property type="entry name" value="CHAPERONE ATP11"/>
    <property type="match status" value="1"/>
</dbReference>
<dbReference type="Proteomes" id="UP000232323">
    <property type="component" value="Unassembled WGS sequence"/>
</dbReference>
<comment type="similarity">
    <text evidence="2">Belongs to the ATP11 family.</text>
</comment>
<dbReference type="GO" id="GO:0005739">
    <property type="term" value="C:mitochondrion"/>
    <property type="evidence" value="ECO:0007669"/>
    <property type="project" value="UniProtKB-SubCell"/>
</dbReference>
<accession>A0A250WZJ1</accession>
<proteinExistence type="inferred from homology"/>
<sequence length="207" mass="23617">MFRSMQGWCSLRHSKWTASLRYIGGIPMPSPSSLDQVMKLSELRDKTPKEISDIWLQFHSDADKSRVGSIMNYEEYTKFHARARESPLFALPLAKPGGGYLTLISQCQMPFVLLTTLDEYRKQQSSAAAHLTLTAYPELLESKGLALLRGDIVSPAIISVSEARMLHELLRAFYTHDEDYRLVHAFNHRPSEFSFDELLKKLGHSEK</sequence>
<evidence type="ECO:0000256" key="1">
    <source>
        <dbReference type="ARBA" id="ARBA00004173"/>
    </source>
</evidence>
<evidence type="ECO:0008006" key="7">
    <source>
        <dbReference type="Google" id="ProtNLM"/>
    </source>
</evidence>
<gene>
    <name evidence="5" type="ORF">CEUSTIGMA_g3701.t1</name>
</gene>
<dbReference type="Pfam" id="PF06644">
    <property type="entry name" value="ATP11"/>
    <property type="match status" value="1"/>
</dbReference>
<reference evidence="5 6" key="1">
    <citation type="submission" date="2017-08" db="EMBL/GenBank/DDBJ databases">
        <title>Acidophilic green algal genome provides insights into adaptation to an acidic environment.</title>
        <authorList>
            <person name="Hirooka S."/>
            <person name="Hirose Y."/>
            <person name="Kanesaki Y."/>
            <person name="Higuchi S."/>
            <person name="Fujiwara T."/>
            <person name="Onuma R."/>
            <person name="Era A."/>
            <person name="Ohbayashi R."/>
            <person name="Uzuka A."/>
            <person name="Nozaki H."/>
            <person name="Yoshikawa H."/>
            <person name="Miyagishima S.Y."/>
        </authorList>
    </citation>
    <scope>NUCLEOTIDE SEQUENCE [LARGE SCALE GENOMIC DNA]</scope>
    <source>
        <strain evidence="5 6">NIES-2499</strain>
    </source>
</reference>
<evidence type="ECO:0000256" key="2">
    <source>
        <dbReference type="ARBA" id="ARBA00009116"/>
    </source>
</evidence>